<dbReference type="AlphaFoldDB" id="A0A4R5XH50"/>
<dbReference type="VEuPathDB" id="FungiDB:BD410DRAFT_780662"/>
<evidence type="ECO:0008006" key="3">
    <source>
        <dbReference type="Google" id="ProtNLM"/>
    </source>
</evidence>
<dbReference type="SUPFAM" id="SSF52047">
    <property type="entry name" value="RNI-like"/>
    <property type="match status" value="1"/>
</dbReference>
<dbReference type="InterPro" id="IPR032675">
    <property type="entry name" value="LRR_dom_sf"/>
</dbReference>
<dbReference type="EMBL" id="ML170156">
    <property type="protein sequence ID" value="TDL30122.1"/>
    <property type="molecule type" value="Genomic_DNA"/>
</dbReference>
<evidence type="ECO:0000313" key="1">
    <source>
        <dbReference type="EMBL" id="TDL30122.1"/>
    </source>
</evidence>
<evidence type="ECO:0000313" key="2">
    <source>
        <dbReference type="Proteomes" id="UP000294933"/>
    </source>
</evidence>
<keyword evidence="2" id="KW-1185">Reference proteome</keyword>
<dbReference type="Proteomes" id="UP000294933">
    <property type="component" value="Unassembled WGS sequence"/>
</dbReference>
<reference evidence="1 2" key="1">
    <citation type="submission" date="2018-06" db="EMBL/GenBank/DDBJ databases">
        <title>A transcriptomic atlas of mushroom development highlights an independent origin of complex multicellularity.</title>
        <authorList>
            <consortium name="DOE Joint Genome Institute"/>
            <person name="Krizsan K."/>
            <person name="Almasi E."/>
            <person name="Merenyi Z."/>
            <person name="Sahu N."/>
            <person name="Viragh M."/>
            <person name="Koszo T."/>
            <person name="Mondo S."/>
            <person name="Kiss B."/>
            <person name="Balint B."/>
            <person name="Kues U."/>
            <person name="Barry K."/>
            <person name="Hegedus J.C."/>
            <person name="Henrissat B."/>
            <person name="Johnson J."/>
            <person name="Lipzen A."/>
            <person name="Ohm R."/>
            <person name="Nagy I."/>
            <person name="Pangilinan J."/>
            <person name="Yan J."/>
            <person name="Xiong Y."/>
            <person name="Grigoriev I.V."/>
            <person name="Hibbett D.S."/>
            <person name="Nagy L.G."/>
        </authorList>
    </citation>
    <scope>NUCLEOTIDE SEQUENCE [LARGE SCALE GENOMIC DNA]</scope>
    <source>
        <strain evidence="1 2">SZMC22713</strain>
    </source>
</reference>
<organism evidence="1 2">
    <name type="scientific">Rickenella mellea</name>
    <dbReference type="NCBI Taxonomy" id="50990"/>
    <lineage>
        <taxon>Eukaryota</taxon>
        <taxon>Fungi</taxon>
        <taxon>Dikarya</taxon>
        <taxon>Basidiomycota</taxon>
        <taxon>Agaricomycotina</taxon>
        <taxon>Agaricomycetes</taxon>
        <taxon>Hymenochaetales</taxon>
        <taxon>Rickenellaceae</taxon>
        <taxon>Rickenella</taxon>
    </lineage>
</organism>
<feature type="non-terminal residue" evidence="1">
    <location>
        <position position="1"/>
    </location>
</feature>
<proteinExistence type="predicted"/>
<gene>
    <name evidence="1" type="ORF">BD410DRAFT_780662</name>
</gene>
<dbReference type="Gene3D" id="3.80.10.10">
    <property type="entry name" value="Ribonuclease Inhibitor"/>
    <property type="match status" value="1"/>
</dbReference>
<accession>A0A4R5XH50</accession>
<protein>
    <recommendedName>
        <fullName evidence="3">F-box domain-containing protein</fullName>
    </recommendedName>
</protein>
<sequence length="293" mass="33179">SELSNYILDLPKLRKLTDYSTYLAPILAKWSMPSLADYEGELCPDFSATTLVSCTLNLWEGPKFDGLDGLLSFISNNPTLRSLSLIFHEFIPYMSRSQVDAKATLSSLETFSVHFAGGCYIDSNFERFMTNLNLPKITQLSLRLVSDPDYGAPEESDTGRLFRVLFPGLNPYPTLDKLDLITDAFYVIPSKQLEELLDRLPSLRHLYVEAPQLNPSADGWTERGPPPLHSVELSNCDRLTRGFVEAFVNVLLRNDHSDDDRMKTFTVFNCRGIHYLAFSDLEAKLGDRFVFIL</sequence>
<name>A0A4R5XH50_9AGAM</name>